<keyword evidence="3" id="KW-1185">Reference proteome</keyword>
<dbReference type="STRING" id="1156935.QWE_24120"/>
<evidence type="ECO:0000313" key="3">
    <source>
        <dbReference type="Proteomes" id="UP000007123"/>
    </source>
</evidence>
<gene>
    <name evidence="2" type="ORF">QWE_24120</name>
</gene>
<protein>
    <recommendedName>
        <fullName evidence="1">RapA2 cadherin-like domain-containing protein</fullName>
    </recommendedName>
</protein>
<dbReference type="PANTHER" id="PTHR39431">
    <property type="entry name" value="FRPA/C-RELATED PROTEIN"/>
    <property type="match status" value="1"/>
</dbReference>
<dbReference type="InterPro" id="IPR011049">
    <property type="entry name" value="Serralysin-like_metalloprot_C"/>
</dbReference>
<proteinExistence type="predicted"/>
<feature type="non-terminal residue" evidence="2">
    <location>
        <position position="689"/>
    </location>
</feature>
<dbReference type="Pfam" id="PF17803">
    <property type="entry name" value="Cadherin_4"/>
    <property type="match status" value="1"/>
</dbReference>
<dbReference type="Gene3D" id="2.150.10.10">
    <property type="entry name" value="Serralysin-like metalloprotease, C-terminal"/>
    <property type="match status" value="1"/>
</dbReference>
<organism evidence="2 3">
    <name type="scientific">Agrobacterium albertimagni AOL15</name>
    <dbReference type="NCBI Taxonomy" id="1156935"/>
    <lineage>
        <taxon>Bacteria</taxon>
        <taxon>Pseudomonadati</taxon>
        <taxon>Pseudomonadota</taxon>
        <taxon>Alphaproteobacteria</taxon>
        <taxon>Hyphomicrobiales</taxon>
        <taxon>Rhizobiaceae</taxon>
        <taxon>Rhizobium/Agrobacterium group</taxon>
        <taxon>Agrobacterium</taxon>
    </lineage>
</organism>
<evidence type="ECO:0000259" key="1">
    <source>
        <dbReference type="Pfam" id="PF17803"/>
    </source>
</evidence>
<dbReference type="PANTHER" id="PTHR39431:SF1">
    <property type="entry name" value="FRPA_C-RELATED PROTEIN"/>
    <property type="match status" value="1"/>
</dbReference>
<sequence>TDNGDGTTNAGVNSNTFEVTIAVTGVNDTPNDNRSNAVSVATAEDTGIADLTSLMRTTFGGSQNPYNFVDQDDDTNDLGGTPAQMTLSVAHGTLTFTDGSGLTVVSGNGTGAIVVQGSVSDLNSFINGGGAANVSYQPNTNFFGQDTLSFQISDQGDQGMAAKLSQVRTATINVSPVNDAPMSTDDSVTTDEDTAKILSVNDFGTYSDVEGSALAAVKITSLASNGTLQYFNGSNWINVTLNQEVSAADINGNKLRFVPDANESGNPYATIGFRVGDGAAFSENAYTLTVNVTEIPDDKVVYREISAQDTLSYSGEATTFQLSSPGTPSGPATLTIRGSGDYSQGNSDEYIDAWVRNGSGWTYIGRYGPSEGNVTVVPGGSADNRTWSVDVSLTAAQLLSATIAGKVIVHLDNSGDVNPGRGGADTFGVTLKANFIVSAADPIILDLDRDGFAFSSIDNGVTFDIDADGKADQIAWTKDDGILAYDIDGNGLIDNGSEIFTPDFNGGKFASGVAALASLDTNGDGVIDANDDAFSKLKIWVDANNNGISDEGELSSLFDNGVTSISLTTDNTGGQEDGQTVFSKGTFTFADGSTGDFMEVGFDTIFGSDADPLTVMGTDGDDILHGGMGQVVMTGGAGNDTFVFDGTALDELDVADVITDFNGDGDVLDVTALLDSLLGEQASAETAAS</sequence>
<feature type="non-terminal residue" evidence="2">
    <location>
        <position position="1"/>
    </location>
</feature>
<dbReference type="Proteomes" id="UP000007123">
    <property type="component" value="Unassembled WGS sequence"/>
</dbReference>
<dbReference type="SUPFAM" id="SSF51120">
    <property type="entry name" value="beta-Roll"/>
    <property type="match status" value="1"/>
</dbReference>
<evidence type="ECO:0000313" key="2">
    <source>
        <dbReference type="EMBL" id="EKF56924.1"/>
    </source>
</evidence>
<dbReference type="InterPro" id="IPR040853">
    <property type="entry name" value="RapA2_cadherin-like"/>
</dbReference>
<feature type="domain" description="RapA2 cadherin-like" evidence="1">
    <location>
        <begin position="169"/>
        <end position="230"/>
    </location>
</feature>
<dbReference type="AlphaFoldDB" id="K2PZR4"/>
<reference evidence="2 3" key="1">
    <citation type="journal article" date="2012" name="J. Bacteriol.">
        <title>Draft Genome Sequence of Agrobacterium albertimagni Strain AOL15.</title>
        <authorList>
            <person name="Trimble W.L."/>
            <person name="Phung le T."/>
            <person name="Meyer F."/>
            <person name="Gilbert J.A."/>
            <person name="Silver S."/>
        </authorList>
    </citation>
    <scope>NUCLEOTIDE SEQUENCE [LARGE SCALE GENOMIC DNA]</scope>
    <source>
        <strain evidence="2 3">AOL15</strain>
    </source>
</reference>
<dbReference type="EMBL" id="ALJF01000030">
    <property type="protein sequence ID" value="EKF56924.1"/>
    <property type="molecule type" value="Genomic_DNA"/>
</dbReference>
<dbReference type="eggNOG" id="COG2931">
    <property type="taxonomic scope" value="Bacteria"/>
</dbReference>
<name>K2PZR4_9HYPH</name>
<accession>K2PZR4</accession>
<comment type="caution">
    <text evidence="2">The sequence shown here is derived from an EMBL/GenBank/DDBJ whole genome shotgun (WGS) entry which is preliminary data.</text>
</comment>